<evidence type="ECO:0000256" key="8">
    <source>
        <dbReference type="ARBA" id="ARBA00023180"/>
    </source>
</evidence>
<feature type="domain" description="EGF-like" evidence="12">
    <location>
        <begin position="483"/>
        <end position="515"/>
    </location>
</feature>
<evidence type="ECO:0000313" key="14">
    <source>
        <dbReference type="Proteomes" id="UP000688137"/>
    </source>
</evidence>
<dbReference type="Pfam" id="PF01457">
    <property type="entry name" value="Peptidase_M8"/>
    <property type="match status" value="1"/>
</dbReference>
<dbReference type="AlphaFoldDB" id="A0A8S1KP24"/>
<evidence type="ECO:0000313" key="13">
    <source>
        <dbReference type="EMBL" id="CAD8056999.1"/>
    </source>
</evidence>
<evidence type="ECO:0000256" key="7">
    <source>
        <dbReference type="ARBA" id="ARBA00023157"/>
    </source>
</evidence>
<dbReference type="FunFam" id="2.10.25.10:FF:000001">
    <property type="entry name" value="Tenascin C"/>
    <property type="match status" value="1"/>
</dbReference>
<evidence type="ECO:0000259" key="12">
    <source>
        <dbReference type="PROSITE" id="PS50026"/>
    </source>
</evidence>
<keyword evidence="11" id="KW-0245">EGF-like domain</keyword>
<feature type="binding site" evidence="10">
    <location>
        <position position="212"/>
    </location>
    <ligand>
        <name>Zn(2+)</name>
        <dbReference type="ChEBI" id="CHEBI:29105"/>
        <note>catalytic</note>
    </ligand>
</feature>
<feature type="binding site" evidence="10">
    <location>
        <position position="216"/>
    </location>
    <ligand>
        <name>Zn(2+)</name>
        <dbReference type="ChEBI" id="CHEBI:29105"/>
        <note>catalytic</note>
    </ligand>
</feature>
<comment type="cofactor">
    <cofactor evidence="10">
        <name>Zn(2+)</name>
        <dbReference type="ChEBI" id="CHEBI:29105"/>
    </cofactor>
    <text evidence="10">Binds 1 zinc ion per subunit.</text>
</comment>
<keyword evidence="14" id="KW-1185">Reference proteome</keyword>
<feature type="active site" evidence="9">
    <location>
        <position position="213"/>
    </location>
</feature>
<keyword evidence="2" id="KW-0645">Protease</keyword>
<accession>A0A8S1KP24</accession>
<keyword evidence="6 10" id="KW-0482">Metalloprotease</keyword>
<dbReference type="GO" id="GO:0006508">
    <property type="term" value="P:proteolysis"/>
    <property type="evidence" value="ECO:0007669"/>
    <property type="project" value="UniProtKB-KW"/>
</dbReference>
<evidence type="ECO:0000256" key="1">
    <source>
        <dbReference type="ARBA" id="ARBA00005860"/>
    </source>
</evidence>
<dbReference type="GO" id="GO:0007155">
    <property type="term" value="P:cell adhesion"/>
    <property type="evidence" value="ECO:0007669"/>
    <property type="project" value="InterPro"/>
</dbReference>
<keyword evidence="8" id="KW-0325">Glycoprotein</keyword>
<dbReference type="PROSITE" id="PS00022">
    <property type="entry name" value="EGF_1"/>
    <property type="match status" value="1"/>
</dbReference>
<dbReference type="GO" id="GO:0004222">
    <property type="term" value="F:metalloendopeptidase activity"/>
    <property type="evidence" value="ECO:0007669"/>
    <property type="project" value="InterPro"/>
</dbReference>
<evidence type="ECO:0000256" key="2">
    <source>
        <dbReference type="ARBA" id="ARBA00022670"/>
    </source>
</evidence>
<dbReference type="PANTHER" id="PTHR10942">
    <property type="entry name" value="LEISHMANOLYSIN-LIKE PEPTIDASE"/>
    <property type="match status" value="1"/>
</dbReference>
<evidence type="ECO:0000256" key="9">
    <source>
        <dbReference type="PIRSR" id="PIRSR601577-1"/>
    </source>
</evidence>
<keyword evidence="4" id="KW-0378">Hydrolase</keyword>
<gene>
    <name evidence="13" type="ORF">PPRIM_AZ9-3.1.T0250176</name>
</gene>
<keyword evidence="5 10" id="KW-0862">Zinc</keyword>
<evidence type="ECO:0000256" key="5">
    <source>
        <dbReference type="ARBA" id="ARBA00022833"/>
    </source>
</evidence>
<dbReference type="PROSITE" id="PS01186">
    <property type="entry name" value="EGF_2"/>
    <property type="match status" value="1"/>
</dbReference>
<dbReference type="GO" id="GO:0016020">
    <property type="term" value="C:membrane"/>
    <property type="evidence" value="ECO:0007669"/>
    <property type="project" value="InterPro"/>
</dbReference>
<name>A0A8S1KP24_PARPR</name>
<dbReference type="InterPro" id="IPR001577">
    <property type="entry name" value="Peptidase_M8"/>
</dbReference>
<evidence type="ECO:0000256" key="10">
    <source>
        <dbReference type="PIRSR" id="PIRSR601577-2"/>
    </source>
</evidence>
<dbReference type="Pfam" id="PF07974">
    <property type="entry name" value="EGF_2"/>
    <property type="match status" value="1"/>
</dbReference>
<keyword evidence="3 10" id="KW-0479">Metal-binding</keyword>
<comment type="caution">
    <text evidence="13">The sequence shown here is derived from an EMBL/GenBank/DDBJ whole genome shotgun (WGS) entry which is preliminary data.</text>
</comment>
<dbReference type="GO" id="GO:0046872">
    <property type="term" value="F:metal ion binding"/>
    <property type="evidence" value="ECO:0007669"/>
    <property type="project" value="UniProtKB-KW"/>
</dbReference>
<dbReference type="InterPro" id="IPR013111">
    <property type="entry name" value="EGF_extracell"/>
</dbReference>
<dbReference type="PROSITE" id="PS50026">
    <property type="entry name" value="EGF_3"/>
    <property type="match status" value="1"/>
</dbReference>
<keyword evidence="7 11" id="KW-1015">Disulfide bond</keyword>
<dbReference type="GO" id="GO:0005737">
    <property type="term" value="C:cytoplasm"/>
    <property type="evidence" value="ECO:0007669"/>
    <property type="project" value="TreeGrafter"/>
</dbReference>
<feature type="disulfide bond" evidence="11">
    <location>
        <begin position="487"/>
        <end position="497"/>
    </location>
</feature>
<sequence length="521" mass="58353">MILLSTLIKIGVTFLILSGLTTSYYYYSSINNTQILDESVSAYQREQVVSQRNEIPVEATLHHERTILKQHLVGNWGPLRTQVDYSNVEPYIKKNQLAFIKEYLMTPALAFLQTSLKVYPRLSNTFVSQKCGGYSVQNLQKSGQVFDLGILMAASNDPKGTWWLRGVSCELDSVTNRPILGTLQINLAIFNQVNVEKNNNEEWEYWLQQTLHELIHLIGFNSVLYPYYVNATDNKVLGIDNVIRTFKNRQYVILTPVLDRVKRYFSCNAAVGALLEENGGQDIAGFHWERVTFGNEIMTGDPFPDQVISEFTLALLEGTGWYLPNYTYAQIFGWGKDDGCTLTTGACSVVYEEFCKVKDQSGCSNNFNSISGCYTGDQLSQGCNYWREQSDCRYKTDYNDKLTKLTGGSIGMNSQCFITTLAQNAFATARSSCYSSQCINGKVIVNVDGIPITCTTSGQVVSVKLGQQYGTITCPDITKFCAQLQYCPNNCSNRGVCISNNTCRCWVGYIGNDCSQRQSSA</sequence>
<evidence type="ECO:0000256" key="3">
    <source>
        <dbReference type="ARBA" id="ARBA00022723"/>
    </source>
</evidence>
<dbReference type="Proteomes" id="UP000688137">
    <property type="component" value="Unassembled WGS sequence"/>
</dbReference>
<proteinExistence type="inferred from homology"/>
<evidence type="ECO:0000256" key="6">
    <source>
        <dbReference type="ARBA" id="ARBA00023049"/>
    </source>
</evidence>
<dbReference type="PANTHER" id="PTHR10942:SF0">
    <property type="entry name" value="LEISHMANOLYSIN-LIKE PEPTIDASE"/>
    <property type="match status" value="1"/>
</dbReference>
<evidence type="ECO:0000256" key="11">
    <source>
        <dbReference type="PROSITE-ProRule" id="PRU00076"/>
    </source>
</evidence>
<dbReference type="FunFam" id="3.90.132.10:FF:000001">
    <property type="entry name" value="leishmanolysin-like peptidase isoform X2"/>
    <property type="match status" value="1"/>
</dbReference>
<organism evidence="13 14">
    <name type="scientific">Paramecium primaurelia</name>
    <dbReference type="NCBI Taxonomy" id="5886"/>
    <lineage>
        <taxon>Eukaryota</taxon>
        <taxon>Sar</taxon>
        <taxon>Alveolata</taxon>
        <taxon>Ciliophora</taxon>
        <taxon>Intramacronucleata</taxon>
        <taxon>Oligohymenophorea</taxon>
        <taxon>Peniculida</taxon>
        <taxon>Parameciidae</taxon>
        <taxon>Paramecium</taxon>
    </lineage>
</organism>
<comment type="similarity">
    <text evidence="1">Belongs to the peptidase M8 family.</text>
</comment>
<comment type="caution">
    <text evidence="11">Lacks conserved residue(s) required for the propagation of feature annotation.</text>
</comment>
<feature type="disulfide bond" evidence="11">
    <location>
        <begin position="505"/>
        <end position="514"/>
    </location>
</feature>
<evidence type="ECO:0000256" key="4">
    <source>
        <dbReference type="ARBA" id="ARBA00022801"/>
    </source>
</evidence>
<dbReference type="EMBL" id="CAJJDM010000023">
    <property type="protein sequence ID" value="CAD8056999.1"/>
    <property type="molecule type" value="Genomic_DNA"/>
</dbReference>
<dbReference type="InterPro" id="IPR000742">
    <property type="entry name" value="EGF"/>
</dbReference>
<reference evidence="13" key="1">
    <citation type="submission" date="2021-01" db="EMBL/GenBank/DDBJ databases">
        <authorList>
            <consortium name="Genoscope - CEA"/>
            <person name="William W."/>
        </authorList>
    </citation>
    <scope>NUCLEOTIDE SEQUENCE</scope>
</reference>
<protein>
    <recommendedName>
        <fullName evidence="12">EGF-like domain-containing protein</fullName>
    </recommendedName>
</protein>
<dbReference type="OMA" id="CINGKVI"/>
<feature type="binding site" evidence="10">
    <location>
        <position position="287"/>
    </location>
    <ligand>
        <name>Zn(2+)</name>
        <dbReference type="ChEBI" id="CHEBI:29105"/>
        <note>catalytic</note>
    </ligand>
</feature>